<protein>
    <submittedName>
        <fullName evidence="2">Glycosyltransferase involved in cell wall bisynthesis</fullName>
    </submittedName>
</protein>
<keyword evidence="2" id="KW-0808">Transferase</keyword>
<accession>A0A1G7S3Z4</accession>
<name>A0A1G7S3Z4_9PSED</name>
<organism evidence="2 3">
    <name type="scientific">Pseudomonas abietaniphila</name>
    <dbReference type="NCBI Taxonomy" id="89065"/>
    <lineage>
        <taxon>Bacteria</taxon>
        <taxon>Pseudomonadati</taxon>
        <taxon>Pseudomonadota</taxon>
        <taxon>Gammaproteobacteria</taxon>
        <taxon>Pseudomonadales</taxon>
        <taxon>Pseudomonadaceae</taxon>
        <taxon>Pseudomonas</taxon>
    </lineage>
</organism>
<dbReference type="Pfam" id="PF13692">
    <property type="entry name" value="Glyco_trans_1_4"/>
    <property type="match status" value="1"/>
</dbReference>
<dbReference type="Proteomes" id="UP000182894">
    <property type="component" value="Unassembled WGS sequence"/>
</dbReference>
<evidence type="ECO:0000313" key="2">
    <source>
        <dbReference type="EMBL" id="SDG16840.1"/>
    </source>
</evidence>
<dbReference type="Gene3D" id="3.40.50.2000">
    <property type="entry name" value="Glycogen Phosphorylase B"/>
    <property type="match status" value="2"/>
</dbReference>
<dbReference type="CDD" id="cd03801">
    <property type="entry name" value="GT4_PimA-like"/>
    <property type="match status" value="1"/>
</dbReference>
<gene>
    <name evidence="2" type="ORF">SAMN05216605_101323</name>
</gene>
<dbReference type="STRING" id="89065.SAMN05216605_101323"/>
<reference evidence="3" key="1">
    <citation type="submission" date="2016-10" db="EMBL/GenBank/DDBJ databases">
        <authorList>
            <person name="Varghese N."/>
            <person name="Submissions S."/>
        </authorList>
    </citation>
    <scope>NUCLEOTIDE SEQUENCE [LARGE SCALE GENOMIC DNA]</scope>
    <source>
        <strain evidence="3">ATCC 700689</strain>
    </source>
</reference>
<keyword evidence="3" id="KW-1185">Reference proteome</keyword>
<dbReference type="PANTHER" id="PTHR12526">
    <property type="entry name" value="GLYCOSYLTRANSFERASE"/>
    <property type="match status" value="1"/>
</dbReference>
<evidence type="ECO:0000313" key="3">
    <source>
        <dbReference type="Proteomes" id="UP000182894"/>
    </source>
</evidence>
<dbReference type="PANTHER" id="PTHR12526:SF636">
    <property type="entry name" value="BLL3647 PROTEIN"/>
    <property type="match status" value="1"/>
</dbReference>
<dbReference type="EMBL" id="FNCO01000001">
    <property type="protein sequence ID" value="SDG16840.1"/>
    <property type="molecule type" value="Genomic_DNA"/>
</dbReference>
<dbReference type="SUPFAM" id="SSF53756">
    <property type="entry name" value="UDP-Glycosyltransferase/glycogen phosphorylase"/>
    <property type="match status" value="1"/>
</dbReference>
<feature type="domain" description="Glycosyltransferase subfamily 4-like N-terminal" evidence="1">
    <location>
        <begin position="17"/>
        <end position="210"/>
    </location>
</feature>
<dbReference type="Pfam" id="PF13439">
    <property type="entry name" value="Glyco_transf_4"/>
    <property type="match status" value="1"/>
</dbReference>
<dbReference type="AlphaFoldDB" id="A0A1G7S3Z4"/>
<sequence>MRILWTLPYLPWPTTSGGKTRQFHLLRNLAARGHRITLLVQSKTELDDATRAALEPWLERLIVIPRRPLRSVRTLLAVAFARPPMLASANGFSAPLQQQFEALLQEQWDVIQIEHSYSFQPFEAPLRRTGKHFIMTEHNVESGLGAASYHHFPEWARPFTRFDQWRYRQWETRVFRQTSELIAVTEEDAKGLARLTARATAVVVNGVDCDYYAKVCPDRYSRRLLFIGNYEYGPNLDAMEWALEHIMPRVWNLDPMVRLTVGGYALPEEWKERWADPRIDWLGFVPDLRTVQKEAAIFFAPLREGGGSKLKVLEAMAAGLAVVTTEQGCSGLNVINGTHYLGCEDAHGLARLLVEAIEQPARLAKIGEAGRAYVRKHHDWSVSAAQLEGIYSRVHQQEDADACA</sequence>
<dbReference type="RefSeq" id="WP_074749652.1">
    <property type="nucleotide sequence ID" value="NZ_FNCO01000001.1"/>
</dbReference>
<dbReference type="GO" id="GO:0016757">
    <property type="term" value="F:glycosyltransferase activity"/>
    <property type="evidence" value="ECO:0007669"/>
    <property type="project" value="TreeGrafter"/>
</dbReference>
<proteinExistence type="predicted"/>
<evidence type="ECO:0000259" key="1">
    <source>
        <dbReference type="Pfam" id="PF13439"/>
    </source>
</evidence>
<dbReference type="OrthoDB" id="9807209at2"/>
<dbReference type="InterPro" id="IPR028098">
    <property type="entry name" value="Glyco_trans_4-like_N"/>
</dbReference>